<dbReference type="EMBL" id="CADCUO010000101">
    <property type="protein sequence ID" value="CAA9393509.1"/>
    <property type="molecule type" value="Genomic_DNA"/>
</dbReference>
<gene>
    <name evidence="1" type="ORF">AVDCRST_MAG75-1702</name>
</gene>
<organism evidence="1">
    <name type="scientific">uncultured Propionibacteriaceae bacterium</name>
    <dbReference type="NCBI Taxonomy" id="257457"/>
    <lineage>
        <taxon>Bacteria</taxon>
        <taxon>Bacillati</taxon>
        <taxon>Actinomycetota</taxon>
        <taxon>Actinomycetes</taxon>
        <taxon>Propionibacteriales</taxon>
        <taxon>Propionibacteriaceae</taxon>
        <taxon>environmental samples</taxon>
    </lineage>
</organism>
<accession>A0A6J4NPA4</accession>
<protein>
    <submittedName>
        <fullName evidence="1">Uncharacterized protein</fullName>
    </submittedName>
</protein>
<evidence type="ECO:0000313" key="1">
    <source>
        <dbReference type="EMBL" id="CAA9393509.1"/>
    </source>
</evidence>
<sequence length="22" mass="2892">VLRRHRLLRNQRWRFLQGEWAT</sequence>
<name>A0A6J4NPA4_9ACTN</name>
<reference evidence="1" key="1">
    <citation type="submission" date="2020-02" db="EMBL/GenBank/DDBJ databases">
        <authorList>
            <person name="Meier V. D."/>
        </authorList>
    </citation>
    <scope>NUCLEOTIDE SEQUENCE</scope>
    <source>
        <strain evidence="1">AVDCRST_MAG75</strain>
    </source>
</reference>
<proteinExistence type="predicted"/>
<feature type="non-terminal residue" evidence="1">
    <location>
        <position position="1"/>
    </location>
</feature>
<dbReference type="AlphaFoldDB" id="A0A6J4NPA4"/>
<feature type="non-terminal residue" evidence="1">
    <location>
        <position position="22"/>
    </location>
</feature>